<dbReference type="EMBL" id="CATQJL010000001">
    <property type="protein sequence ID" value="CAJ0591507.1"/>
    <property type="molecule type" value="Genomic_DNA"/>
</dbReference>
<accession>A0AA36DPR7</accession>
<organism evidence="3 4">
    <name type="scientific">Cylicocyclus nassatus</name>
    <name type="common">Nematode worm</name>
    <dbReference type="NCBI Taxonomy" id="53992"/>
    <lineage>
        <taxon>Eukaryota</taxon>
        <taxon>Metazoa</taxon>
        <taxon>Ecdysozoa</taxon>
        <taxon>Nematoda</taxon>
        <taxon>Chromadorea</taxon>
        <taxon>Rhabditida</taxon>
        <taxon>Rhabditina</taxon>
        <taxon>Rhabditomorpha</taxon>
        <taxon>Strongyloidea</taxon>
        <taxon>Strongylidae</taxon>
        <taxon>Cylicocyclus</taxon>
    </lineage>
</organism>
<dbReference type="Pfam" id="PF00024">
    <property type="entry name" value="PAN_1"/>
    <property type="match status" value="1"/>
</dbReference>
<feature type="transmembrane region" description="Helical" evidence="1">
    <location>
        <begin position="119"/>
        <end position="137"/>
    </location>
</feature>
<keyword evidence="1" id="KW-0472">Membrane</keyword>
<gene>
    <name evidence="3" type="ORF">CYNAS_LOCUS3490</name>
</gene>
<evidence type="ECO:0000259" key="2">
    <source>
        <dbReference type="Pfam" id="PF00024"/>
    </source>
</evidence>
<dbReference type="AlphaFoldDB" id="A0AA36DPR7"/>
<protein>
    <recommendedName>
        <fullName evidence="2">Apple domain-containing protein</fullName>
    </recommendedName>
</protein>
<keyword evidence="1" id="KW-0812">Transmembrane</keyword>
<feature type="domain" description="Apple" evidence="2">
    <location>
        <begin position="145"/>
        <end position="203"/>
    </location>
</feature>
<name>A0AA36DPR7_CYLNA</name>
<sequence length="293" mass="33283">MLVVIAGEATQFSSTRAQKYKCRLGRAGLSEKERILFAGAVLGVLPKKRPKYNCYLELPALLWVTSIKLYSQYLAAYGPTSSGRERWEVVDATFRSNETSQVMLEKAIKKMHQKISSKSMFFTGSILVILFLANPALNSGVFRHNTAAFYGDLLYQIFSKEEALCLRACYEESECAFVDYREDVKACSLYRQGSTSTWGGYILYREETDASCITEMASNFRRLFFGEIYNTTGYYFLDAYAFADYCVAMGQCLGADKIQEYEDEQGNFYYEMPGRSDLNDSGLGQTFFIAKRI</sequence>
<proteinExistence type="predicted"/>
<evidence type="ECO:0000256" key="1">
    <source>
        <dbReference type="SAM" id="Phobius"/>
    </source>
</evidence>
<reference evidence="3" key="1">
    <citation type="submission" date="2023-07" db="EMBL/GenBank/DDBJ databases">
        <authorList>
            <consortium name="CYATHOMIX"/>
        </authorList>
    </citation>
    <scope>NUCLEOTIDE SEQUENCE</scope>
    <source>
        <strain evidence="3">N/A</strain>
    </source>
</reference>
<evidence type="ECO:0000313" key="4">
    <source>
        <dbReference type="Proteomes" id="UP001176961"/>
    </source>
</evidence>
<keyword evidence="4" id="KW-1185">Reference proteome</keyword>
<evidence type="ECO:0000313" key="3">
    <source>
        <dbReference type="EMBL" id="CAJ0591507.1"/>
    </source>
</evidence>
<dbReference type="InterPro" id="IPR003609">
    <property type="entry name" value="Pan_app"/>
</dbReference>
<dbReference type="Proteomes" id="UP001176961">
    <property type="component" value="Unassembled WGS sequence"/>
</dbReference>
<comment type="caution">
    <text evidence="3">The sequence shown here is derived from an EMBL/GenBank/DDBJ whole genome shotgun (WGS) entry which is preliminary data.</text>
</comment>
<keyword evidence="1" id="KW-1133">Transmembrane helix</keyword>